<dbReference type="InterPro" id="IPR000092">
    <property type="entry name" value="Polyprenyl_synt"/>
</dbReference>
<comment type="cofactor">
    <cofactor evidence="1">
        <name>Mg(2+)</name>
        <dbReference type="ChEBI" id="CHEBI:18420"/>
    </cofactor>
</comment>
<name>A0ABR4XNJ4_9PORP</name>
<gene>
    <name evidence="7" type="ORF">HQ43_02995</name>
</gene>
<evidence type="ECO:0000256" key="6">
    <source>
        <dbReference type="RuleBase" id="RU004466"/>
    </source>
</evidence>
<dbReference type="Gene3D" id="1.10.600.10">
    <property type="entry name" value="Farnesyl Diphosphate Synthase"/>
    <property type="match status" value="1"/>
</dbReference>
<dbReference type="PANTHER" id="PTHR12001:SF69">
    <property type="entry name" value="ALL TRANS-POLYPRENYL-DIPHOSPHATE SYNTHASE PDSS1"/>
    <property type="match status" value="1"/>
</dbReference>
<comment type="similarity">
    <text evidence="2 6">Belongs to the FPP/GGPP synthase family.</text>
</comment>
<dbReference type="Proteomes" id="UP000030101">
    <property type="component" value="Unassembled WGS sequence"/>
</dbReference>
<evidence type="ECO:0008006" key="9">
    <source>
        <dbReference type="Google" id="ProtNLM"/>
    </source>
</evidence>
<evidence type="ECO:0000256" key="4">
    <source>
        <dbReference type="ARBA" id="ARBA00022723"/>
    </source>
</evidence>
<dbReference type="PROSITE" id="PS00444">
    <property type="entry name" value="POLYPRENYL_SYNTHASE_2"/>
    <property type="match status" value="1"/>
</dbReference>
<evidence type="ECO:0000256" key="5">
    <source>
        <dbReference type="ARBA" id="ARBA00022842"/>
    </source>
</evidence>
<proteinExistence type="inferred from homology"/>
<keyword evidence="3 6" id="KW-0808">Transferase</keyword>
<keyword evidence="8" id="KW-1185">Reference proteome</keyword>
<dbReference type="PANTHER" id="PTHR12001">
    <property type="entry name" value="GERANYLGERANYL PYROPHOSPHATE SYNTHASE"/>
    <property type="match status" value="1"/>
</dbReference>
<accession>A0ABR4XNJ4</accession>
<dbReference type="CDD" id="cd00685">
    <property type="entry name" value="Trans_IPPS_HT"/>
    <property type="match status" value="1"/>
</dbReference>
<sequence length="328" mass="36603">MNKALKEIISSVERELALFTTRYMQALDSGSTTLSSALEHLYASMGKQVRPAILLLTAKCFRPISDPILDAAVYIELLHTATLIHDDVVDNTPRRRGIPALHSIMDNKAAVLVGDYLLSTSLYLAVKSNSMAVLDVLMALGRELSEGELYQLDLAHTDAPTEEQYLNIIKKKTAYLIASAMKIGVLLSDVTDEEVIDRIFHAGILLGYAFQIKDDIFDYQEASSNKDLGKPVGNDLREHKVTLPLIYALEKASDAEKYREILKEEKLSDEQITTLISFARENGGIEYAQQQVDRYIAEAVAILERFVPEGEAKRDLIALCHFVGSRKR</sequence>
<evidence type="ECO:0000313" key="7">
    <source>
        <dbReference type="EMBL" id="KGN92854.1"/>
    </source>
</evidence>
<keyword evidence="5" id="KW-0460">Magnesium</keyword>
<dbReference type="SUPFAM" id="SSF48576">
    <property type="entry name" value="Terpenoid synthases"/>
    <property type="match status" value="1"/>
</dbReference>
<dbReference type="Pfam" id="PF00348">
    <property type="entry name" value="polyprenyl_synt"/>
    <property type="match status" value="1"/>
</dbReference>
<dbReference type="PROSITE" id="PS00723">
    <property type="entry name" value="POLYPRENYL_SYNTHASE_1"/>
    <property type="match status" value="1"/>
</dbReference>
<keyword evidence="4" id="KW-0479">Metal-binding</keyword>
<organism evidence="7 8">
    <name type="scientific">Porphyromonas canoris</name>
    <dbReference type="NCBI Taxonomy" id="36875"/>
    <lineage>
        <taxon>Bacteria</taxon>
        <taxon>Pseudomonadati</taxon>
        <taxon>Bacteroidota</taxon>
        <taxon>Bacteroidia</taxon>
        <taxon>Bacteroidales</taxon>
        <taxon>Porphyromonadaceae</taxon>
        <taxon>Porphyromonas</taxon>
    </lineage>
</organism>
<evidence type="ECO:0000256" key="3">
    <source>
        <dbReference type="ARBA" id="ARBA00022679"/>
    </source>
</evidence>
<evidence type="ECO:0000256" key="1">
    <source>
        <dbReference type="ARBA" id="ARBA00001946"/>
    </source>
</evidence>
<reference evidence="7 8" key="1">
    <citation type="submission" date="2014-08" db="EMBL/GenBank/DDBJ databases">
        <title>Porphyromonas canoris strain:OH2762 Genome sequencing.</title>
        <authorList>
            <person name="Wallis C."/>
            <person name="Deusch O."/>
            <person name="O'Flynn C."/>
            <person name="Davis I."/>
            <person name="Jospin G."/>
            <person name="Darling A.E."/>
            <person name="Coil D.A."/>
            <person name="Alexiev A."/>
            <person name="Horsfall A."/>
            <person name="Kirkwood N."/>
            <person name="Harris S."/>
            <person name="Eisen J.A."/>
        </authorList>
    </citation>
    <scope>NUCLEOTIDE SEQUENCE [LARGE SCALE GENOMIC DNA]</scope>
    <source>
        <strain evidence="8">COT-108 OH2762</strain>
    </source>
</reference>
<dbReference type="EMBL" id="JQZV01000006">
    <property type="protein sequence ID" value="KGN92854.1"/>
    <property type="molecule type" value="Genomic_DNA"/>
</dbReference>
<dbReference type="InterPro" id="IPR008949">
    <property type="entry name" value="Isoprenoid_synthase_dom_sf"/>
</dbReference>
<dbReference type="InterPro" id="IPR033749">
    <property type="entry name" value="Polyprenyl_synt_CS"/>
</dbReference>
<protein>
    <recommendedName>
        <fullName evidence="9">Octaprenyl-diphosphate synthase</fullName>
    </recommendedName>
</protein>
<evidence type="ECO:0000313" key="8">
    <source>
        <dbReference type="Proteomes" id="UP000030101"/>
    </source>
</evidence>
<dbReference type="SFLD" id="SFLDS00005">
    <property type="entry name" value="Isoprenoid_Synthase_Type_I"/>
    <property type="match status" value="1"/>
</dbReference>
<evidence type="ECO:0000256" key="2">
    <source>
        <dbReference type="ARBA" id="ARBA00006706"/>
    </source>
</evidence>
<comment type="caution">
    <text evidence="7">The sequence shown here is derived from an EMBL/GenBank/DDBJ whole genome shotgun (WGS) entry which is preliminary data.</text>
</comment>